<dbReference type="PROSITE" id="PS50195">
    <property type="entry name" value="PX"/>
    <property type="match status" value="1"/>
</dbReference>
<dbReference type="InterPro" id="IPR028662">
    <property type="entry name" value="SNX8/Mvp1"/>
</dbReference>
<comment type="subcellular location">
    <subcellularLocation>
        <location evidence="1">Membrane</location>
        <topology evidence="1">Peripheral membrane protein</topology>
        <orientation evidence="1">Cytoplasmic side</orientation>
    </subcellularLocation>
</comment>
<dbReference type="STRING" id="294750.A0A095EFC2"/>
<dbReference type="GO" id="GO:0035091">
    <property type="term" value="F:phosphatidylinositol binding"/>
    <property type="evidence" value="ECO:0007669"/>
    <property type="project" value="InterPro"/>
</dbReference>
<proteinExistence type="inferred from homology"/>
<evidence type="ECO:0000256" key="7">
    <source>
        <dbReference type="SAM" id="MobiDB-lite"/>
    </source>
</evidence>
<dbReference type="Pfam" id="PF00787">
    <property type="entry name" value="PX"/>
    <property type="match status" value="1"/>
</dbReference>
<dbReference type="VEuPathDB" id="FungiDB:CNBG_1906"/>
<dbReference type="InterPro" id="IPR045734">
    <property type="entry name" value="Snx8_BAR_dom"/>
</dbReference>
<feature type="compositionally biased region" description="Basic and acidic residues" evidence="7">
    <location>
        <begin position="56"/>
        <end position="68"/>
    </location>
</feature>
<dbReference type="OrthoDB" id="10064318at2759"/>
<evidence type="ECO:0000256" key="6">
    <source>
        <dbReference type="ARBA" id="ARBA00023136"/>
    </source>
</evidence>
<evidence type="ECO:0000256" key="5">
    <source>
        <dbReference type="ARBA" id="ARBA00022927"/>
    </source>
</evidence>
<keyword evidence="4" id="KW-0813">Transport</keyword>
<dbReference type="GO" id="GO:0034498">
    <property type="term" value="P:early endosome to Golgi transport"/>
    <property type="evidence" value="ECO:0007669"/>
    <property type="project" value="TreeGrafter"/>
</dbReference>
<sequence length="612" mass="67589">MFNSPRPMASSYNYTDPLSNSAAAGAVFGELDPWSSAPSPAGSATPARTTASLSEGRNETENGSKEEGLNGLINDPPALYVSLLDQLDANSTGEVSLAAVHRLLNTSKLPAVVVEKIIHLTSRDKSTLTRPEFFCALALVSLAQSSSNPNDISIEKLSSSLSNLPLPKLKPSDPPSALSSAAANTAADTGFKAWDGTISKGTTYSADSSTFRSTDPVVNSSGNGWWKDKERIVVTLIPEKEGWFLQKYRIESDKRGEGPVARRYSDFVWLMDVLEKRYPFRILPPLPPKRINPSSAFIEARRLALIRLLSFLTAHPVLRTDACLNIFLTSSSFESWRKRTPVSTDEESLSKKLTTAQEMSIPSDLELKLGNLKERLPAMLGHYTRLVLMAERSLVRLQVQAAEAARMAMSTQSIGELVPRCCWRNVQGNDGENAGGVARECELCEGVGKGWGDVGNGWVSVGEELEKGVQLLQKHIEALKSQRDLYSSFHALFYRHSKLSLDNVDALRKKVDSRFSKIESLKSAKKPGWEGEVDKLVSQSDRDTAEIQHLLARRVFVRACMWHELSVVFHSMQAAQGTMGWRDYVKDQKEGTQRLNSVWQGLEETLESMPLE</sequence>
<dbReference type="EMBL" id="CP025763">
    <property type="protein sequence ID" value="KGB76068.1"/>
    <property type="molecule type" value="Genomic_DNA"/>
</dbReference>
<dbReference type="KEGG" id="cdeu:CNBG_1906"/>
<dbReference type="Gene3D" id="1.10.238.10">
    <property type="entry name" value="EF-hand"/>
    <property type="match status" value="1"/>
</dbReference>
<dbReference type="Proteomes" id="UP000029445">
    <property type="component" value="Chromosome 5"/>
</dbReference>
<gene>
    <name evidence="9" type="ORF">CNBG_1906</name>
</gene>
<keyword evidence="10" id="KW-1185">Reference proteome</keyword>
<dbReference type="PANTHER" id="PTHR46571">
    <property type="entry name" value="SORTING NEXIN-8"/>
    <property type="match status" value="1"/>
</dbReference>
<evidence type="ECO:0000259" key="8">
    <source>
        <dbReference type="PROSITE" id="PS50195"/>
    </source>
</evidence>
<dbReference type="OMA" id="SSPWDMP"/>
<dbReference type="SUPFAM" id="SSF47473">
    <property type="entry name" value="EF-hand"/>
    <property type="match status" value="1"/>
</dbReference>
<dbReference type="CDD" id="cd07597">
    <property type="entry name" value="BAR_SNX8"/>
    <property type="match status" value="1"/>
</dbReference>
<feature type="region of interest" description="Disordered" evidence="7">
    <location>
        <begin position="34"/>
        <end position="71"/>
    </location>
</feature>
<dbReference type="InterPro" id="IPR035704">
    <property type="entry name" value="SNX8/Mvp1_PX"/>
</dbReference>
<reference evidence="9 10" key="1">
    <citation type="journal article" date="2011" name="MBio">
        <title>Genome variation in Cryptococcus gattii, an emerging pathogen of immunocompetent hosts.</title>
        <authorList>
            <person name="D'Souza C.A."/>
            <person name="Kronstad J.W."/>
            <person name="Taylor G."/>
            <person name="Warren R."/>
            <person name="Yuen M."/>
            <person name="Hu G."/>
            <person name="Jung W.H."/>
            <person name="Sham A."/>
            <person name="Kidd S.E."/>
            <person name="Tangen K."/>
            <person name="Lee N."/>
            <person name="Zeilmaker T."/>
            <person name="Sawkins J."/>
            <person name="McVicker G."/>
            <person name="Shah S."/>
            <person name="Gnerre S."/>
            <person name="Griggs A."/>
            <person name="Zeng Q."/>
            <person name="Bartlett K."/>
            <person name="Li W."/>
            <person name="Wang X."/>
            <person name="Heitman J."/>
            <person name="Stajich J.E."/>
            <person name="Fraser J.A."/>
            <person name="Meyer W."/>
            <person name="Carter D."/>
            <person name="Schein J."/>
            <person name="Krzywinski M."/>
            <person name="Kwon-Chung K.J."/>
            <person name="Varma A."/>
            <person name="Wang J."/>
            <person name="Brunham R."/>
            <person name="Fyfe M."/>
            <person name="Ouellette B.F."/>
            <person name="Siddiqui A."/>
            <person name="Marra M."/>
            <person name="Jones S."/>
            <person name="Holt R."/>
            <person name="Birren B.W."/>
            <person name="Galagan J.E."/>
            <person name="Cuomo C.A."/>
        </authorList>
    </citation>
    <scope>NUCLEOTIDE SEQUENCE [LARGE SCALE GENOMIC DNA]</scope>
    <source>
        <strain evidence="9 10">R265</strain>
    </source>
</reference>
<dbReference type="InterPro" id="IPR036871">
    <property type="entry name" value="PX_dom_sf"/>
</dbReference>
<evidence type="ECO:0000256" key="4">
    <source>
        <dbReference type="ARBA" id="ARBA00022448"/>
    </source>
</evidence>
<dbReference type="InterPro" id="IPR011992">
    <property type="entry name" value="EF-hand-dom_pair"/>
</dbReference>
<evidence type="ECO:0000313" key="9">
    <source>
        <dbReference type="EMBL" id="KGB76068.1"/>
    </source>
</evidence>
<evidence type="ECO:0000256" key="1">
    <source>
        <dbReference type="ARBA" id="ARBA00004287"/>
    </source>
</evidence>
<dbReference type="AlphaFoldDB" id="A0A095EFC2"/>
<dbReference type="SUPFAM" id="SSF64268">
    <property type="entry name" value="PX domain"/>
    <property type="match status" value="1"/>
</dbReference>
<dbReference type="Gene3D" id="3.30.1520.10">
    <property type="entry name" value="Phox-like domain"/>
    <property type="match status" value="1"/>
</dbReference>
<feature type="compositionally biased region" description="Low complexity" evidence="7">
    <location>
        <begin position="35"/>
        <end position="52"/>
    </location>
</feature>
<dbReference type="GO" id="GO:0006886">
    <property type="term" value="P:intracellular protein transport"/>
    <property type="evidence" value="ECO:0007669"/>
    <property type="project" value="TreeGrafter"/>
</dbReference>
<dbReference type="GO" id="GO:0005829">
    <property type="term" value="C:cytosol"/>
    <property type="evidence" value="ECO:0007669"/>
    <property type="project" value="GOC"/>
</dbReference>
<organism evidence="9 10">
    <name type="scientific">Cryptococcus deuterogattii (strain R265)</name>
    <name type="common">Cryptococcus gattii VGII (strain R265)</name>
    <dbReference type="NCBI Taxonomy" id="294750"/>
    <lineage>
        <taxon>Eukaryota</taxon>
        <taxon>Fungi</taxon>
        <taxon>Dikarya</taxon>
        <taxon>Basidiomycota</taxon>
        <taxon>Agaricomycotina</taxon>
        <taxon>Tremellomycetes</taxon>
        <taxon>Tremellales</taxon>
        <taxon>Cryptococcaceae</taxon>
        <taxon>Cryptococcus</taxon>
        <taxon>Cryptococcus gattii species complex</taxon>
    </lineage>
</organism>
<evidence type="ECO:0000256" key="3">
    <source>
        <dbReference type="ARBA" id="ARBA00014268"/>
    </source>
</evidence>
<reference evidence="9 10" key="2">
    <citation type="journal article" date="2018" name="Proc. Natl. Acad. Sci.">
        <title>RNAi is a critical determinant of centromere evolution in closely related fungi.</title>
        <authorList>
            <person name="Yadav V."/>
            <person name="Sun S."/>
            <person name="Billmyre R.B."/>
            <person name="Thimmappa B.C."/>
            <person name="Shea T."/>
            <person name="Lintner R."/>
            <person name="Bakkeren G."/>
            <person name="Cuomo C.A."/>
            <person name="Heitman J."/>
            <person name="Sanyal K."/>
        </authorList>
    </citation>
    <scope>NUCLEOTIDE SEQUENCE [LARGE SCALE GENOMIC DNA]</scope>
    <source>
        <strain evidence="9 10">R265</strain>
    </source>
</reference>
<protein>
    <recommendedName>
        <fullName evidence="3">Sorting nexin MVP1</fullName>
    </recommendedName>
</protein>
<feature type="domain" description="PX" evidence="8">
    <location>
        <begin position="226"/>
        <end position="334"/>
    </location>
</feature>
<keyword evidence="5" id="KW-0653">Protein transport</keyword>
<dbReference type="GO" id="GO:0031901">
    <property type="term" value="C:early endosome membrane"/>
    <property type="evidence" value="ECO:0007669"/>
    <property type="project" value="TreeGrafter"/>
</dbReference>
<dbReference type="InterPro" id="IPR001683">
    <property type="entry name" value="PX_dom"/>
</dbReference>
<dbReference type="SMART" id="SM00312">
    <property type="entry name" value="PX"/>
    <property type="match status" value="1"/>
</dbReference>
<keyword evidence="6" id="KW-0472">Membrane</keyword>
<dbReference type="CDD" id="cd06866">
    <property type="entry name" value="PX_SNX8_Mvp1p_like"/>
    <property type="match status" value="1"/>
</dbReference>
<comment type="similarity">
    <text evidence="2">Belongs to the sorting nexin family.</text>
</comment>
<evidence type="ECO:0000256" key="2">
    <source>
        <dbReference type="ARBA" id="ARBA00010883"/>
    </source>
</evidence>
<dbReference type="PANTHER" id="PTHR46571:SF1">
    <property type="entry name" value="SORTING NEXIN-8"/>
    <property type="match status" value="1"/>
</dbReference>
<dbReference type="Pfam" id="PF19566">
    <property type="entry name" value="Snx8_BAR_dom"/>
    <property type="match status" value="1"/>
</dbReference>
<evidence type="ECO:0000313" key="10">
    <source>
        <dbReference type="Proteomes" id="UP000029445"/>
    </source>
</evidence>
<accession>A0A095EFC2</accession>
<dbReference type="RefSeq" id="XP_062881973.1">
    <property type="nucleotide sequence ID" value="XM_063026018.1"/>
</dbReference>
<dbReference type="HOGENOM" id="CLU_009058_1_1_1"/>
<name>A0A095EFC2_CRYD2</name>
<dbReference type="GeneID" id="88178292"/>